<proteinExistence type="predicted"/>
<gene>
    <name evidence="2" type="ORF">FHS79_001455</name>
</gene>
<name>A0A841L376_9SPHN</name>
<keyword evidence="3" id="KW-1185">Reference proteome</keyword>
<dbReference type="Proteomes" id="UP000538147">
    <property type="component" value="Unassembled WGS sequence"/>
</dbReference>
<evidence type="ECO:0000256" key="1">
    <source>
        <dbReference type="SAM" id="Phobius"/>
    </source>
</evidence>
<keyword evidence="1" id="KW-1133">Transmembrane helix</keyword>
<dbReference type="EMBL" id="JACIIV010000009">
    <property type="protein sequence ID" value="MBB6227289.1"/>
    <property type="molecule type" value="Genomic_DNA"/>
</dbReference>
<evidence type="ECO:0000313" key="2">
    <source>
        <dbReference type="EMBL" id="MBB6227289.1"/>
    </source>
</evidence>
<keyword evidence="1" id="KW-0472">Membrane</keyword>
<reference evidence="2 3" key="1">
    <citation type="submission" date="2020-08" db="EMBL/GenBank/DDBJ databases">
        <title>Genomic Encyclopedia of Type Strains, Phase IV (KMG-IV): sequencing the most valuable type-strain genomes for metagenomic binning, comparative biology and taxonomic classification.</title>
        <authorList>
            <person name="Goeker M."/>
        </authorList>
    </citation>
    <scope>NUCLEOTIDE SEQUENCE [LARGE SCALE GENOMIC DNA]</scope>
    <source>
        <strain evidence="2 3">DSM 102189</strain>
    </source>
</reference>
<comment type="caution">
    <text evidence="2">The sequence shown here is derived from an EMBL/GenBank/DDBJ whole genome shotgun (WGS) entry which is preliminary data.</text>
</comment>
<evidence type="ECO:0000313" key="3">
    <source>
        <dbReference type="Proteomes" id="UP000538147"/>
    </source>
</evidence>
<sequence length="119" mass="12846">MNASTVNGDAGGRTGRRRWLLWAPVLAMCLLAGGWFGLKYSSTGKQAALGAGYIAHVVCSCRYVGNREMASCRTDFEAGTEIVRVEDDVARQTITASVPLLAKRRAVYEPEFGCTLLEG</sequence>
<organism evidence="2 3">
    <name type="scientific">Polymorphobacter multimanifer</name>
    <dbReference type="NCBI Taxonomy" id="1070431"/>
    <lineage>
        <taxon>Bacteria</taxon>
        <taxon>Pseudomonadati</taxon>
        <taxon>Pseudomonadota</taxon>
        <taxon>Alphaproteobacteria</taxon>
        <taxon>Sphingomonadales</taxon>
        <taxon>Sphingosinicellaceae</taxon>
        <taxon>Polymorphobacter</taxon>
    </lineage>
</organism>
<dbReference type="RefSeq" id="WP_184197589.1">
    <property type="nucleotide sequence ID" value="NZ_BMOX01000025.1"/>
</dbReference>
<keyword evidence="1" id="KW-0812">Transmembrane</keyword>
<dbReference type="AlphaFoldDB" id="A0A841L376"/>
<accession>A0A841L376</accession>
<feature type="transmembrane region" description="Helical" evidence="1">
    <location>
        <begin position="20"/>
        <end position="38"/>
    </location>
</feature>
<protein>
    <submittedName>
        <fullName evidence="2">Uncharacterized protein</fullName>
    </submittedName>
</protein>